<evidence type="ECO:0000256" key="1">
    <source>
        <dbReference type="SAM" id="MobiDB-lite"/>
    </source>
</evidence>
<protein>
    <submittedName>
        <fullName evidence="3">Uncharacterized protein</fullName>
    </submittedName>
</protein>
<proteinExistence type="predicted"/>
<name>A0AAW5WG77_9ENTR</name>
<evidence type="ECO:0000313" key="3">
    <source>
        <dbReference type="EMBL" id="MCX9004409.1"/>
    </source>
</evidence>
<comment type="caution">
    <text evidence="3">The sequence shown here is derived from an EMBL/GenBank/DDBJ whole genome shotgun (WGS) entry which is preliminary data.</text>
</comment>
<dbReference type="Proteomes" id="UP001207430">
    <property type="component" value="Unassembled WGS sequence"/>
</dbReference>
<reference evidence="3" key="1">
    <citation type="submission" date="2022-07" db="EMBL/GenBank/DDBJ databases">
        <title>Genome Sequence of Citrobacter portucalensis from Edible Snails.</title>
        <authorList>
            <person name="Okafor A.C."/>
            <person name="Ogbo F.C."/>
            <person name="Ruppitsch W."/>
            <person name="Allerberger F."/>
        </authorList>
    </citation>
    <scope>NUCLEOTIDE SEQUENCE</scope>
    <source>
        <strain evidence="3">Igbk 7</strain>
    </source>
</reference>
<dbReference type="AlphaFoldDB" id="A0AAW5WG77"/>
<evidence type="ECO:0000256" key="2">
    <source>
        <dbReference type="SAM" id="Phobius"/>
    </source>
</evidence>
<dbReference type="RefSeq" id="WP_267449613.1">
    <property type="nucleotide sequence ID" value="NZ_JANDBG010000031.1"/>
</dbReference>
<keyword evidence="2" id="KW-1133">Transmembrane helix</keyword>
<gene>
    <name evidence="3" type="ORF">NLN86_22550</name>
</gene>
<evidence type="ECO:0000313" key="4">
    <source>
        <dbReference type="Proteomes" id="UP001207430"/>
    </source>
</evidence>
<keyword evidence="2" id="KW-0812">Transmembrane</keyword>
<accession>A0AAW5WG77</accession>
<organism evidence="3 4">
    <name type="scientific">Citrobacter portucalensis</name>
    <dbReference type="NCBI Taxonomy" id="1639133"/>
    <lineage>
        <taxon>Bacteria</taxon>
        <taxon>Pseudomonadati</taxon>
        <taxon>Pseudomonadota</taxon>
        <taxon>Gammaproteobacteria</taxon>
        <taxon>Enterobacterales</taxon>
        <taxon>Enterobacteriaceae</taxon>
        <taxon>Citrobacter</taxon>
        <taxon>Citrobacter freundii complex</taxon>
    </lineage>
</organism>
<feature type="transmembrane region" description="Helical" evidence="2">
    <location>
        <begin position="14"/>
        <end position="37"/>
    </location>
</feature>
<dbReference type="EMBL" id="JANDBG010000031">
    <property type="protein sequence ID" value="MCX9004409.1"/>
    <property type="molecule type" value="Genomic_DNA"/>
</dbReference>
<feature type="region of interest" description="Disordered" evidence="1">
    <location>
        <begin position="63"/>
        <end position="88"/>
    </location>
</feature>
<sequence length="257" mass="27823">MKTSGGAPNVWPGYVAAVAGLGISLLLLIAVLGLGIFQIGASIHEKILQGFKPNIEGDTKLISSAGGGQPAEISDKIKFSPSENTDNRDLTLDLKSSEVARVLATSKGEENTRLLENSPDKLLAAMHNNNSLRIAKSTADRPQGVSSENNKGDDVDILFQFSDGIYKLNDEAKKMSQKIMEQHLTGYKVIVWASASVDIESASRIAYIRILAVRNYFLDSGFRRENVIVKLVPVSSDASKQNEVKVKFSAVNMSVVE</sequence>
<keyword evidence="2" id="KW-0472">Membrane</keyword>